<dbReference type="STRING" id="426701.SAMN04488098_10783"/>
<dbReference type="InterPro" id="IPR018702">
    <property type="entry name" value="DUF2207"/>
</dbReference>
<feature type="transmembrane region" description="Helical" evidence="1">
    <location>
        <begin position="250"/>
        <end position="270"/>
    </location>
</feature>
<feature type="domain" description="DUF2207" evidence="3">
    <location>
        <begin position="31"/>
        <end position="210"/>
    </location>
</feature>
<evidence type="ECO:0000256" key="1">
    <source>
        <dbReference type="SAM" id="Phobius"/>
    </source>
</evidence>
<dbReference type="OrthoDB" id="46834at2"/>
<evidence type="ECO:0000313" key="5">
    <source>
        <dbReference type="Proteomes" id="UP000199433"/>
    </source>
</evidence>
<evidence type="ECO:0000256" key="2">
    <source>
        <dbReference type="SAM" id="SignalP"/>
    </source>
</evidence>
<feature type="signal peptide" evidence="2">
    <location>
        <begin position="1"/>
        <end position="25"/>
    </location>
</feature>
<keyword evidence="5" id="KW-1185">Reference proteome</keyword>
<evidence type="ECO:0000259" key="3">
    <source>
        <dbReference type="Pfam" id="PF09972"/>
    </source>
</evidence>
<dbReference type="EMBL" id="FNFK01000078">
    <property type="protein sequence ID" value="SDK87267.1"/>
    <property type="molecule type" value="Genomic_DNA"/>
</dbReference>
<reference evidence="5" key="1">
    <citation type="submission" date="2016-10" db="EMBL/GenBank/DDBJ databases">
        <authorList>
            <person name="Varghese N."/>
            <person name="Submissions S."/>
        </authorList>
    </citation>
    <scope>NUCLEOTIDE SEQUENCE [LARGE SCALE GENOMIC DNA]</scope>
    <source>
        <strain evidence="5">DSM 19181</strain>
    </source>
</reference>
<sequence>MKYGWVGWLVVLITGSIVSASPVHAQGNTMHDLTIDVQLLENGTAVITERRDMTMEEGTELFIVIEETDGVEVIDFYVEGMEEQTDWDSNASREDKAGSYGIDNSSSETELIWGIGDYGRNEYVVTYTLSNIVRQMEDGQSMHWNFNTFGDIPPENLTIDISGPFDFTQDMTRIWGFGYEGQIDLLDGEVRTYTQAELEDNQNVSVIVQFLNDPFLLSYYDERTLAEVVEDIEQDPGRGDAGGGGLSGTVISVIIGASVAFVLAILAVLVKIERLKKDGGKIPNFYEQRKRNKGMYYTEIPYKDGDITDVAFFLKQLKMGTVEHYFFAFLLKWSKEKCLIIEEGEEGRKNKTRLTFVPETFERKSQQDLAGSTVEAELWNSLIEASDSSYQMSSKEMKKWAQKQADKLHKLDKQLLDDSRDLTIAEGYIKEDTVSFLTARLPYTSITKKGQRLYDHLTQFENHLNALGEDKSLSYKQLIPEESFLMWAGLYGKEEEVIKSIEAIMPDWAEQEIEYIPHYYMYYPGLHVFSSSMHSGYSNGGYSSSGGFGGSTSIGGGGGAMGGGGGGAR</sequence>
<dbReference type="Proteomes" id="UP000199433">
    <property type="component" value="Unassembled WGS sequence"/>
</dbReference>
<organism evidence="4 5">
    <name type="scientific">Alkalibacterium thalassium</name>
    <dbReference type="NCBI Taxonomy" id="426701"/>
    <lineage>
        <taxon>Bacteria</taxon>
        <taxon>Bacillati</taxon>
        <taxon>Bacillota</taxon>
        <taxon>Bacilli</taxon>
        <taxon>Lactobacillales</taxon>
        <taxon>Carnobacteriaceae</taxon>
        <taxon>Alkalibacterium</taxon>
    </lineage>
</organism>
<name>A0A1G9FG04_9LACT</name>
<proteinExistence type="predicted"/>
<accession>A0A1G9FG04</accession>
<keyword evidence="1" id="KW-0812">Transmembrane</keyword>
<dbReference type="RefSeq" id="WP_091268798.1">
    <property type="nucleotide sequence ID" value="NZ_FNFK01000078.1"/>
</dbReference>
<gene>
    <name evidence="4" type="ORF">SAMN04488098_10783</name>
</gene>
<dbReference type="Pfam" id="PF09972">
    <property type="entry name" value="DUF2207"/>
    <property type="match status" value="1"/>
</dbReference>
<keyword evidence="1" id="KW-1133">Transmembrane helix</keyword>
<protein>
    <submittedName>
        <fullName evidence="4">Predicted membrane protein</fullName>
    </submittedName>
</protein>
<evidence type="ECO:0000313" key="4">
    <source>
        <dbReference type="EMBL" id="SDK87267.1"/>
    </source>
</evidence>
<keyword evidence="2" id="KW-0732">Signal</keyword>
<feature type="chain" id="PRO_5011512524" evidence="2">
    <location>
        <begin position="26"/>
        <end position="569"/>
    </location>
</feature>
<dbReference type="AlphaFoldDB" id="A0A1G9FG04"/>
<keyword evidence="1" id="KW-0472">Membrane</keyword>